<dbReference type="InterPro" id="IPR011990">
    <property type="entry name" value="TPR-like_helical_dom_sf"/>
</dbReference>
<dbReference type="Pfam" id="PF13812">
    <property type="entry name" value="PPR_3"/>
    <property type="match status" value="1"/>
</dbReference>
<evidence type="ECO:0000256" key="2">
    <source>
        <dbReference type="ARBA" id="ARBA00022946"/>
    </source>
</evidence>
<evidence type="ECO:0000313" key="5">
    <source>
        <dbReference type="Proteomes" id="UP001147746"/>
    </source>
</evidence>
<comment type="subcellular location">
    <subcellularLocation>
        <location evidence="1">Mitochondrion</location>
    </subcellularLocation>
</comment>
<evidence type="ECO:0000256" key="1">
    <source>
        <dbReference type="ARBA" id="ARBA00004173"/>
    </source>
</evidence>
<dbReference type="Proteomes" id="UP001147746">
    <property type="component" value="Unassembled WGS sequence"/>
</dbReference>
<dbReference type="AlphaFoldDB" id="A0A9W9H786"/>
<dbReference type="InterPro" id="IPR002885">
    <property type="entry name" value="PPR_rpt"/>
</dbReference>
<evidence type="ECO:0000313" key="4">
    <source>
        <dbReference type="EMBL" id="KAJ5315379.1"/>
    </source>
</evidence>
<keyword evidence="5" id="KW-1185">Reference proteome</keyword>
<sequence>MNRRGLLNLGLIGPRQVSSASQSPQLHVRLFDGSQSRKTRPRRHFLFHEFTTTGRLWNSSPESIETTRKADNVILPTWNSPEEEAEYATKFFQVLQDGQPDQMMTAMTDLRSAGLVGSLPQTMFVEAFNQLSPAYFVEPFRDLHHPLHTWSTLLNGLKRVEEIFDDFVRNLLTITHYRVAGDNLLGLAEYTHLLDCAQSMGNGPLADDIWKSMEEVGVSPDVQCYNHYMGALVWDHCYTGQEAFRLRILPRHYYKRRMESRGVGWQGYGTGGLSVRRRVMNIFSQMLESGHVADERSYINLMLASARVGHGPGFRQVLIEIWNLKVNLLKREDHSEVQMPPTRYEPWSALHPTENLLFAIAHVFGTNNDIPAAVQTIQFIAEKYDIPITPRVWHELFERAYVLSRIRTTETTQEQQANDIGRVSMQVVQSIFSTMTSEPYNVKPTVQTHRFMMNIAIDKGNLEDCKTHLTAAYDILSETRQKQHQARTIVMRCLNPVLDAAKKQRQRGLPVDQNLFQSPILANAIHAYDLLRLEVYQQAYLIRRAVWLIARVPQWKDTPDNKWFYQERPKIMEEWQDFLPDRKRIFYDENSGFMDMNGPTGFKDRHWHNESYIPIRRMTDHETLFQRTEALAFSESREWRGILKLFSGVDTTRAPLNRLFHFERQRSPKFKAMLKELRENWVEYPEDHLLSTAKNPSAGFYGKLAALGLLKSKERGIFLLDDRSWI</sequence>
<dbReference type="InterPro" id="IPR024319">
    <property type="entry name" value="ATPase_expression_mit"/>
</dbReference>
<dbReference type="Gene3D" id="1.25.40.10">
    <property type="entry name" value="Tetratricopeptide repeat domain"/>
    <property type="match status" value="1"/>
</dbReference>
<dbReference type="EMBL" id="JAPZBO010000005">
    <property type="protein sequence ID" value="KAJ5315379.1"/>
    <property type="molecule type" value="Genomic_DNA"/>
</dbReference>
<keyword evidence="3" id="KW-0496">Mitochondrion</keyword>
<dbReference type="GO" id="GO:0005739">
    <property type="term" value="C:mitochondrion"/>
    <property type="evidence" value="ECO:0007669"/>
    <property type="project" value="UniProtKB-SubCell"/>
</dbReference>
<reference evidence="4" key="1">
    <citation type="submission" date="2022-12" db="EMBL/GenBank/DDBJ databases">
        <authorList>
            <person name="Petersen C."/>
        </authorList>
    </citation>
    <scope>NUCLEOTIDE SEQUENCE</scope>
    <source>
        <strain evidence="4">IBT 21472</strain>
    </source>
</reference>
<proteinExistence type="predicted"/>
<comment type="caution">
    <text evidence="4">The sequence shown here is derived from an EMBL/GenBank/DDBJ whole genome shotgun (WGS) entry which is preliminary data.</text>
</comment>
<dbReference type="Pfam" id="PF12921">
    <property type="entry name" value="ATP13"/>
    <property type="match status" value="1"/>
</dbReference>
<name>A0A9W9H786_9EURO</name>
<gene>
    <name evidence="4" type="ORF">N7476_005686</name>
</gene>
<reference evidence="4" key="2">
    <citation type="journal article" date="2023" name="IMA Fungus">
        <title>Comparative genomic study of the Penicillium genus elucidates a diverse pangenome and 15 lateral gene transfer events.</title>
        <authorList>
            <person name="Petersen C."/>
            <person name="Sorensen T."/>
            <person name="Nielsen M.R."/>
            <person name="Sondergaard T.E."/>
            <person name="Sorensen J.L."/>
            <person name="Fitzpatrick D.A."/>
            <person name="Frisvad J.C."/>
            <person name="Nielsen K.L."/>
        </authorList>
    </citation>
    <scope>NUCLEOTIDE SEQUENCE</scope>
    <source>
        <strain evidence="4">IBT 21472</strain>
    </source>
</reference>
<evidence type="ECO:0000256" key="3">
    <source>
        <dbReference type="ARBA" id="ARBA00023128"/>
    </source>
</evidence>
<accession>A0A9W9H786</accession>
<protein>
    <submittedName>
        <fullName evidence="4">Uncharacterized protein</fullName>
    </submittedName>
</protein>
<organism evidence="4 5">
    <name type="scientific">Penicillium atrosanguineum</name>
    <dbReference type="NCBI Taxonomy" id="1132637"/>
    <lineage>
        <taxon>Eukaryota</taxon>
        <taxon>Fungi</taxon>
        <taxon>Dikarya</taxon>
        <taxon>Ascomycota</taxon>
        <taxon>Pezizomycotina</taxon>
        <taxon>Eurotiomycetes</taxon>
        <taxon>Eurotiomycetidae</taxon>
        <taxon>Eurotiales</taxon>
        <taxon>Aspergillaceae</taxon>
        <taxon>Penicillium</taxon>
    </lineage>
</organism>
<keyword evidence="2" id="KW-0809">Transit peptide</keyword>